<accession>A0A2N6PGY4</accession>
<evidence type="ECO:0000313" key="7">
    <source>
        <dbReference type="Proteomes" id="UP000549517"/>
    </source>
</evidence>
<dbReference type="EMBL" id="PNFZ01000004">
    <property type="protein sequence ID" value="PMB97948.1"/>
    <property type="molecule type" value="Genomic_DNA"/>
</dbReference>
<dbReference type="EMBL" id="CP035810">
    <property type="protein sequence ID" value="QIN29931.1"/>
    <property type="molecule type" value="Genomic_DNA"/>
</dbReference>
<dbReference type="PANTHER" id="PTHR21198:SF2">
    <property type="entry name" value="GLUTAMATE RACEMASE"/>
    <property type="match status" value="1"/>
</dbReference>
<dbReference type="EMBL" id="JABEMC010000007">
    <property type="protein sequence ID" value="NNG79869.1"/>
    <property type="molecule type" value="Genomic_DNA"/>
</dbReference>
<dbReference type="RefSeq" id="WP_102162292.1">
    <property type="nucleotide sequence ID" value="NZ_BAAAKH010000005.1"/>
</dbReference>
<keyword evidence="1" id="KW-0413">Isomerase</keyword>
<protein>
    <submittedName>
        <fullName evidence="3">Glutamate racemase</fullName>
    </submittedName>
</protein>
<proteinExistence type="predicted"/>
<gene>
    <name evidence="3" type="ORF">CJ198_09020</name>
    <name evidence="4" type="ORF">EW640_12080</name>
    <name evidence="2" type="ORF">HLA91_10890</name>
</gene>
<dbReference type="InterPro" id="IPR018187">
    <property type="entry name" value="Asp/Glu_racemase_AS_1"/>
</dbReference>
<dbReference type="Pfam" id="PF01177">
    <property type="entry name" value="Asp_Glu_race"/>
    <property type="match status" value="1"/>
</dbReference>
<dbReference type="InterPro" id="IPR015942">
    <property type="entry name" value="Asp/Glu/hydantoin_racemase"/>
</dbReference>
<dbReference type="Gene3D" id="3.40.50.1860">
    <property type="match status" value="2"/>
</dbReference>
<sequence length="271" mass="28198">MTPSPGTRARPVIGIIDSGLGLVSYADALHHQCPAADLVLAMDPDWMPYGSLDPEVVAERALQSANALSPWQPDAIVVACNTASVHALERLREVYEPGTPIIGTVPAIKSAAATGEDFAVWATRATTRSAYQEGLIAEFASDATVHQVPCYGLADAIDAADEARIDEAIAAAVAATPPAASGIVLGCTHFGLVADRILQQRPGTSALFDSPHAVARQTLNRLGLAPVTDASAPEATETGRVLATYMSGRRAGLPDALDAYPAGVRLRAIEN</sequence>
<keyword evidence="5" id="KW-1185">Reference proteome</keyword>
<reference evidence="3 5" key="1">
    <citation type="submission" date="2017-09" db="EMBL/GenBank/DDBJ databases">
        <title>Bacterial strain isolated from the female urinary microbiota.</title>
        <authorList>
            <person name="Thomas-White K."/>
            <person name="Kumar N."/>
            <person name="Forster S."/>
            <person name="Putonti C."/>
            <person name="Lawley T."/>
            <person name="Wolfe A.J."/>
        </authorList>
    </citation>
    <scope>NUCLEOTIDE SEQUENCE [LARGE SCALE GENOMIC DNA]</scope>
    <source>
        <strain evidence="3 5">UMB0680</strain>
    </source>
</reference>
<dbReference type="PROSITE" id="PS00924">
    <property type="entry name" value="ASP_GLU_RACEMASE_2"/>
    <property type="match status" value="1"/>
</dbReference>
<evidence type="ECO:0000313" key="4">
    <source>
        <dbReference type="EMBL" id="QIN29931.1"/>
    </source>
</evidence>
<dbReference type="GO" id="GO:0009252">
    <property type="term" value="P:peptidoglycan biosynthetic process"/>
    <property type="evidence" value="ECO:0007669"/>
    <property type="project" value="TreeGrafter"/>
</dbReference>
<dbReference type="SUPFAM" id="SSF53681">
    <property type="entry name" value="Aspartate/glutamate racemase"/>
    <property type="match status" value="2"/>
</dbReference>
<reference evidence="2 7" key="3">
    <citation type="submission" date="2020-05" db="EMBL/GenBank/DDBJ databases">
        <title>MicrobeNet Type strains.</title>
        <authorList>
            <person name="Nicholson A.C."/>
        </authorList>
    </citation>
    <scope>NUCLEOTIDE SEQUENCE [LARGE SCALE GENOMIC DNA]</scope>
    <source>
        <strain evidence="2 7">CCUG 46604</strain>
    </source>
</reference>
<reference evidence="4 6" key="2">
    <citation type="submission" date="2019-02" db="EMBL/GenBank/DDBJ databases">
        <title>Complete Genome Sequence and Methylome Analysis of Brevibacterium luteolum NEB1784.</title>
        <authorList>
            <person name="Fomenkov A."/>
            <person name="Roberts R.J."/>
        </authorList>
    </citation>
    <scope>NUCLEOTIDE SEQUENCE [LARGE SCALE GENOMIC DNA]</scope>
    <source>
        <strain evidence="4 6">NEB1784</strain>
    </source>
</reference>
<evidence type="ECO:0000313" key="2">
    <source>
        <dbReference type="EMBL" id="NNG79869.1"/>
    </source>
</evidence>
<dbReference type="Proteomes" id="UP000235703">
    <property type="component" value="Unassembled WGS sequence"/>
</dbReference>
<dbReference type="AlphaFoldDB" id="A0A2N6PGY4"/>
<dbReference type="GO" id="GO:0008881">
    <property type="term" value="F:glutamate racemase activity"/>
    <property type="evidence" value="ECO:0007669"/>
    <property type="project" value="TreeGrafter"/>
</dbReference>
<dbReference type="Proteomes" id="UP000501518">
    <property type="component" value="Chromosome"/>
</dbReference>
<dbReference type="InterPro" id="IPR033134">
    <property type="entry name" value="Asp/Glu_racemase_AS_2"/>
</dbReference>
<dbReference type="Proteomes" id="UP000549517">
    <property type="component" value="Unassembled WGS sequence"/>
</dbReference>
<organism evidence="3 5">
    <name type="scientific">Brevibacterium luteolum</name>
    <dbReference type="NCBI Taxonomy" id="199591"/>
    <lineage>
        <taxon>Bacteria</taxon>
        <taxon>Bacillati</taxon>
        <taxon>Actinomycetota</taxon>
        <taxon>Actinomycetes</taxon>
        <taxon>Micrococcales</taxon>
        <taxon>Brevibacteriaceae</taxon>
        <taxon>Brevibacterium</taxon>
    </lineage>
</organism>
<name>A0A2N6PGY4_9MICO</name>
<evidence type="ECO:0000313" key="5">
    <source>
        <dbReference type="Proteomes" id="UP000235703"/>
    </source>
</evidence>
<dbReference type="OrthoDB" id="9801055at2"/>
<dbReference type="KEGG" id="blut:EW640_12080"/>
<dbReference type="InterPro" id="IPR001920">
    <property type="entry name" value="Asp/Glu_race"/>
</dbReference>
<evidence type="ECO:0000313" key="3">
    <source>
        <dbReference type="EMBL" id="PMB97948.1"/>
    </source>
</evidence>
<dbReference type="PROSITE" id="PS00923">
    <property type="entry name" value="ASP_GLU_RACEMASE_1"/>
    <property type="match status" value="1"/>
</dbReference>
<dbReference type="PANTHER" id="PTHR21198">
    <property type="entry name" value="GLUTAMATE RACEMASE"/>
    <property type="match status" value="1"/>
</dbReference>
<evidence type="ECO:0000256" key="1">
    <source>
        <dbReference type="ARBA" id="ARBA00023235"/>
    </source>
</evidence>
<evidence type="ECO:0000313" key="6">
    <source>
        <dbReference type="Proteomes" id="UP000501518"/>
    </source>
</evidence>